<dbReference type="NCBIfam" id="TIGR02588">
    <property type="entry name" value="TIGR02588 family protein"/>
    <property type="match status" value="1"/>
</dbReference>
<keyword evidence="1" id="KW-0812">Transmembrane</keyword>
<evidence type="ECO:0000313" key="3">
    <source>
        <dbReference type="Proteomes" id="UP001600165"/>
    </source>
</evidence>
<dbReference type="Proteomes" id="UP001600165">
    <property type="component" value="Unassembled WGS sequence"/>
</dbReference>
<keyword evidence="1" id="KW-1133">Transmembrane helix</keyword>
<proteinExistence type="predicted"/>
<dbReference type="EMBL" id="JBHZOL010000093">
    <property type="protein sequence ID" value="MFE4107818.1"/>
    <property type="molecule type" value="Genomic_DNA"/>
</dbReference>
<organism evidence="2 3">
    <name type="scientific">Almyronema epifaneia S1</name>
    <dbReference type="NCBI Taxonomy" id="2991925"/>
    <lineage>
        <taxon>Bacteria</taxon>
        <taxon>Bacillati</taxon>
        <taxon>Cyanobacteriota</taxon>
        <taxon>Cyanophyceae</taxon>
        <taxon>Nodosilineales</taxon>
        <taxon>Nodosilineaceae</taxon>
        <taxon>Almyronema</taxon>
        <taxon>Almyronema epifaneia</taxon>
    </lineage>
</organism>
<keyword evidence="3" id="KW-1185">Reference proteome</keyword>
<dbReference type="InterPro" id="IPR013417">
    <property type="entry name" value="CHP02588"/>
</dbReference>
<protein>
    <submittedName>
        <fullName evidence="2">TIGR02588 family protein</fullName>
    </submittedName>
</protein>
<accession>A0ABW6IHZ9</accession>
<sequence length="152" mass="16710">MTQNNSATAAETVAPDLDADQSTLLSEPPRTLAEWITLAVTSLILAILVGLVVYDWRVNQNRPPAFQVEITETARITDGRYYVPFAITNTGGRVARTVQVTAALHLEGIDDEAGEQQIDFLSGNERKRGSFVFNHDPQAGELLIRVASYRLP</sequence>
<evidence type="ECO:0000256" key="1">
    <source>
        <dbReference type="SAM" id="Phobius"/>
    </source>
</evidence>
<dbReference type="RefSeq" id="WP_377966897.1">
    <property type="nucleotide sequence ID" value="NZ_JBHZOL010000093.1"/>
</dbReference>
<gene>
    <name evidence="2" type="ORF">ACFVKH_16135</name>
</gene>
<reference evidence="2 3" key="1">
    <citation type="submission" date="2024-10" db="EMBL/GenBank/DDBJ databases">
        <authorList>
            <person name="Ratan Roy A."/>
            <person name="Morales Sandoval P.H."/>
            <person name="De Los Santos Villalobos S."/>
            <person name="Chakraborty S."/>
            <person name="Mukherjee J."/>
        </authorList>
    </citation>
    <scope>NUCLEOTIDE SEQUENCE [LARGE SCALE GENOMIC DNA]</scope>
    <source>
        <strain evidence="2 3">S1</strain>
    </source>
</reference>
<keyword evidence="1" id="KW-0472">Membrane</keyword>
<name>A0ABW6IHZ9_9CYAN</name>
<evidence type="ECO:0000313" key="2">
    <source>
        <dbReference type="EMBL" id="MFE4107818.1"/>
    </source>
</evidence>
<comment type="caution">
    <text evidence="2">The sequence shown here is derived from an EMBL/GenBank/DDBJ whole genome shotgun (WGS) entry which is preliminary data.</text>
</comment>
<feature type="transmembrane region" description="Helical" evidence="1">
    <location>
        <begin position="35"/>
        <end position="54"/>
    </location>
</feature>